<evidence type="ECO:0000313" key="2">
    <source>
        <dbReference type="Proteomes" id="UP000528460"/>
    </source>
</evidence>
<accession>A0A7Y4NB80</accession>
<dbReference type="AlphaFoldDB" id="A0A7Y4NB80"/>
<proteinExistence type="predicted"/>
<sequence>MDDDVFLERFSRGEVSGFAHRDHVRVVYLYTRRAGGEAAVALTRAGLRALTSRLGVPEKYHETVTVAWARLVSEQVEAAPGRDFSAFIDDHPRFQRKDLLDDYYSREVLFSAEARSRFVEPDLRPLHLPGSDVRPLH</sequence>
<name>A0A7Y4NB80_9BACT</name>
<dbReference type="Proteomes" id="UP000528460">
    <property type="component" value="Unassembled WGS sequence"/>
</dbReference>
<dbReference type="RefSeq" id="WP_171411728.1">
    <property type="nucleotide sequence ID" value="NZ_JABFJW010000001.1"/>
</dbReference>
<protein>
    <submittedName>
        <fullName evidence="1">Uncharacterized protein</fullName>
    </submittedName>
</protein>
<evidence type="ECO:0000313" key="1">
    <source>
        <dbReference type="EMBL" id="NOK07479.1"/>
    </source>
</evidence>
<dbReference type="EMBL" id="JABFJW010000001">
    <property type="protein sequence ID" value="NOK07479.1"/>
    <property type="molecule type" value="Genomic_DNA"/>
</dbReference>
<organism evidence="1 2">
    <name type="scientific">Corallococcus exercitus</name>
    <dbReference type="NCBI Taxonomy" id="2316736"/>
    <lineage>
        <taxon>Bacteria</taxon>
        <taxon>Pseudomonadati</taxon>
        <taxon>Myxococcota</taxon>
        <taxon>Myxococcia</taxon>
        <taxon>Myxococcales</taxon>
        <taxon>Cystobacterineae</taxon>
        <taxon>Myxococcaceae</taxon>
        <taxon>Corallococcus</taxon>
    </lineage>
</organism>
<reference evidence="1 2" key="1">
    <citation type="submission" date="2020-05" db="EMBL/GenBank/DDBJ databases">
        <authorList>
            <person name="Whitworth D."/>
        </authorList>
    </citation>
    <scope>NUCLEOTIDE SEQUENCE [LARGE SCALE GENOMIC DNA]</scope>
    <source>
        <strain evidence="1 2">CA046A</strain>
    </source>
</reference>
<gene>
    <name evidence="1" type="ORF">HNS30_00245</name>
</gene>
<comment type="caution">
    <text evidence="1">The sequence shown here is derived from an EMBL/GenBank/DDBJ whole genome shotgun (WGS) entry which is preliminary data.</text>
</comment>